<dbReference type="EMBL" id="JAGMVJ010000003">
    <property type="protein sequence ID" value="KAH7091965.1"/>
    <property type="molecule type" value="Genomic_DNA"/>
</dbReference>
<proteinExistence type="predicted"/>
<feature type="region of interest" description="Disordered" evidence="3">
    <location>
        <begin position="1"/>
        <end position="24"/>
    </location>
</feature>
<comment type="caution">
    <text evidence="4">The sequence shown here is derived from an EMBL/GenBank/DDBJ whole genome shotgun (WGS) entry which is preliminary data.</text>
</comment>
<dbReference type="GO" id="GO:0006281">
    <property type="term" value="P:DNA repair"/>
    <property type="evidence" value="ECO:0007669"/>
    <property type="project" value="InterPro"/>
</dbReference>
<dbReference type="PANTHER" id="PTHR15074">
    <property type="entry name" value="METHYL-CPG-BINDING PROTEIN"/>
    <property type="match status" value="1"/>
</dbReference>
<dbReference type="GO" id="GO:0005634">
    <property type="term" value="C:nucleus"/>
    <property type="evidence" value="ECO:0007669"/>
    <property type="project" value="UniProtKB-SubCell"/>
</dbReference>
<name>A0A8K0RCX4_9PLEO</name>
<dbReference type="InterPro" id="IPR011257">
    <property type="entry name" value="DNA_glycosylase"/>
</dbReference>
<gene>
    <name evidence="4" type="ORF">FB567DRAFT_227705</name>
</gene>
<dbReference type="GO" id="GO:0003677">
    <property type="term" value="F:DNA binding"/>
    <property type="evidence" value="ECO:0007669"/>
    <property type="project" value="InterPro"/>
</dbReference>
<dbReference type="OrthoDB" id="10265068at2759"/>
<evidence type="ECO:0000313" key="4">
    <source>
        <dbReference type="EMBL" id="KAH7091965.1"/>
    </source>
</evidence>
<evidence type="ECO:0000256" key="1">
    <source>
        <dbReference type="ARBA" id="ARBA00004123"/>
    </source>
</evidence>
<dbReference type="GO" id="GO:0003824">
    <property type="term" value="F:catalytic activity"/>
    <property type="evidence" value="ECO:0007669"/>
    <property type="project" value="InterPro"/>
</dbReference>
<keyword evidence="2" id="KW-0539">Nucleus</keyword>
<protein>
    <submittedName>
        <fullName evidence="4">DNA glycosylase</fullName>
    </submittedName>
</protein>
<dbReference type="InterPro" id="IPR045138">
    <property type="entry name" value="MeCP2/MBD4"/>
</dbReference>
<dbReference type="AlphaFoldDB" id="A0A8K0RCX4"/>
<dbReference type="Proteomes" id="UP000813461">
    <property type="component" value="Unassembled WGS sequence"/>
</dbReference>
<dbReference type="Gene3D" id="1.10.340.30">
    <property type="entry name" value="Hypothetical protein, domain 2"/>
    <property type="match status" value="1"/>
</dbReference>
<reference evidence="4" key="1">
    <citation type="journal article" date="2021" name="Nat. Commun.">
        <title>Genetic determinants of endophytism in the Arabidopsis root mycobiome.</title>
        <authorList>
            <person name="Mesny F."/>
            <person name="Miyauchi S."/>
            <person name="Thiergart T."/>
            <person name="Pickel B."/>
            <person name="Atanasova L."/>
            <person name="Karlsson M."/>
            <person name="Huettel B."/>
            <person name="Barry K.W."/>
            <person name="Haridas S."/>
            <person name="Chen C."/>
            <person name="Bauer D."/>
            <person name="Andreopoulos W."/>
            <person name="Pangilinan J."/>
            <person name="LaButti K."/>
            <person name="Riley R."/>
            <person name="Lipzen A."/>
            <person name="Clum A."/>
            <person name="Drula E."/>
            <person name="Henrissat B."/>
            <person name="Kohler A."/>
            <person name="Grigoriev I.V."/>
            <person name="Martin F.M."/>
            <person name="Hacquard S."/>
        </authorList>
    </citation>
    <scope>NUCLEOTIDE SEQUENCE</scope>
    <source>
        <strain evidence="4">MPI-SDFR-AT-0120</strain>
    </source>
</reference>
<comment type="subcellular location">
    <subcellularLocation>
        <location evidence="1">Nucleus</location>
    </subcellularLocation>
</comment>
<keyword evidence="5" id="KW-1185">Reference proteome</keyword>
<evidence type="ECO:0000256" key="2">
    <source>
        <dbReference type="ARBA" id="ARBA00023242"/>
    </source>
</evidence>
<sequence>MPPILRSRRSAAATESLPSRPRRVSPLLQPPGLQLRLQPTSFGLIQEQICSNLYALVVQAVLWNQTRGLLARPVLFKLLTKYPTPRQLALASIDELAAMLQPLGLHNIRSLRLIALANAWLSAPPCKERRYRKLHYPSRGCGLDVRPGETLDINDEREGWEIAHLPGIGAYALDSYRIFYRDKLLGVTPTCGVVPEWKRVTAEDKDLKAYLKWKWATEEEVSHLGLK</sequence>
<dbReference type="PANTHER" id="PTHR15074:SF0">
    <property type="entry name" value="METHYL-CPG-BINDING DOMAIN PROTEIN 4-LIKE PROTEIN"/>
    <property type="match status" value="1"/>
</dbReference>
<evidence type="ECO:0000313" key="5">
    <source>
        <dbReference type="Proteomes" id="UP000813461"/>
    </source>
</evidence>
<evidence type="ECO:0000256" key="3">
    <source>
        <dbReference type="SAM" id="MobiDB-lite"/>
    </source>
</evidence>
<dbReference type="SUPFAM" id="SSF48150">
    <property type="entry name" value="DNA-glycosylase"/>
    <property type="match status" value="1"/>
</dbReference>
<accession>A0A8K0RCX4</accession>
<organism evidence="4 5">
    <name type="scientific">Paraphoma chrysanthemicola</name>
    <dbReference type="NCBI Taxonomy" id="798071"/>
    <lineage>
        <taxon>Eukaryota</taxon>
        <taxon>Fungi</taxon>
        <taxon>Dikarya</taxon>
        <taxon>Ascomycota</taxon>
        <taxon>Pezizomycotina</taxon>
        <taxon>Dothideomycetes</taxon>
        <taxon>Pleosporomycetidae</taxon>
        <taxon>Pleosporales</taxon>
        <taxon>Pleosporineae</taxon>
        <taxon>Phaeosphaeriaceae</taxon>
        <taxon>Paraphoma</taxon>
    </lineage>
</organism>